<dbReference type="SUPFAM" id="SSF52540">
    <property type="entry name" value="P-loop containing nucleoside triphosphate hydrolases"/>
    <property type="match status" value="1"/>
</dbReference>
<dbReference type="Gene3D" id="3.40.50.300">
    <property type="entry name" value="P-loop containing nucleotide triphosphate hydrolases"/>
    <property type="match status" value="1"/>
</dbReference>
<evidence type="ECO:0000313" key="3">
    <source>
        <dbReference type="Proteomes" id="UP000199203"/>
    </source>
</evidence>
<dbReference type="RefSeq" id="WP_089873451.1">
    <property type="nucleotide sequence ID" value="NZ_FNBH01000002.1"/>
</dbReference>
<dbReference type="AlphaFoldDB" id="A0A1G7P4H7"/>
<gene>
    <name evidence="2" type="ORF">SAMN05421825_2170</name>
</gene>
<dbReference type="PANTHER" id="PTHR43581">
    <property type="entry name" value="ATP/GTP PHOSPHATASE"/>
    <property type="match status" value="1"/>
</dbReference>
<proteinExistence type="predicted"/>
<name>A0A1G7P4H7_9FLAO</name>
<feature type="domain" description="Endonuclease GajA/Old nuclease/RecF-like AAA" evidence="1">
    <location>
        <begin position="3"/>
        <end position="374"/>
    </location>
</feature>
<dbReference type="InterPro" id="IPR051396">
    <property type="entry name" value="Bact_Antivir_Def_Nuclease"/>
</dbReference>
<organism evidence="2 3">
    <name type="scientific">Epilithonimonas hungarica</name>
    <dbReference type="NCBI Taxonomy" id="454006"/>
    <lineage>
        <taxon>Bacteria</taxon>
        <taxon>Pseudomonadati</taxon>
        <taxon>Bacteroidota</taxon>
        <taxon>Flavobacteriia</taxon>
        <taxon>Flavobacteriales</taxon>
        <taxon>Weeksellaceae</taxon>
        <taxon>Chryseobacterium group</taxon>
        <taxon>Epilithonimonas</taxon>
    </lineage>
</organism>
<evidence type="ECO:0000313" key="2">
    <source>
        <dbReference type="EMBL" id="SDF80350.1"/>
    </source>
</evidence>
<reference evidence="3" key="1">
    <citation type="submission" date="2016-10" db="EMBL/GenBank/DDBJ databases">
        <authorList>
            <person name="Varghese N."/>
            <person name="Submissions S."/>
        </authorList>
    </citation>
    <scope>NUCLEOTIDE SEQUENCE [LARGE SCALE GENOMIC DNA]</scope>
    <source>
        <strain evidence="3">DSM 19684</strain>
    </source>
</reference>
<dbReference type="Pfam" id="PF13175">
    <property type="entry name" value="AAA_15"/>
    <property type="match status" value="1"/>
</dbReference>
<accession>A0A1G7P4H7</accession>
<dbReference type="PANTHER" id="PTHR43581:SF4">
    <property type="entry name" value="ATP_GTP PHOSPHATASE"/>
    <property type="match status" value="1"/>
</dbReference>
<protein>
    <submittedName>
        <fullName evidence="2">AAA ATPase domain-containing protein</fullName>
    </submittedName>
</protein>
<sequence>MNSKLIVKNFGPIEHADLDLKSVNVFIGPQASGKSTLAKLYTICNSPRLYHNFKEGRRSFFSITKNKEDLELFKEPSFTKFKEALEDYSIVDCLNSKTEILFESPTHKIILKKSKIVFSDKINLSKINEAFENHDFIKCKKEFKKLSGLSQNFDFSYKFSVMWDRLSQTEKSLEDFSKKFREFSDRFDYDLDLSEKEVLNVIETANTTKREFFFKSPLYIPAERVIINLLKQAALSFQNLEVPIPKHLLNFASIYSNASYEIKEFDISFLKEGTIYKNVNGEDRIYFSKRKKMKLTESASGFQSIIPIILPIEFTKNKERGGGNYSFVIEEPETNLFPRAQYDLLKLLESGRTDDFGKIDKGTIHFYTTHSPFFLSSINNLLFAFMKGNENEGKNREKINKIISKRSWINPEDFAAFQIVNGKTKSILNLKTGLIENNIIDSVSEDIMNDFREIAYISADN</sequence>
<dbReference type="EMBL" id="FNBH01000002">
    <property type="protein sequence ID" value="SDF80350.1"/>
    <property type="molecule type" value="Genomic_DNA"/>
</dbReference>
<dbReference type="InterPro" id="IPR041685">
    <property type="entry name" value="AAA_GajA/Old/RecF-like"/>
</dbReference>
<dbReference type="STRING" id="454006.SAMN05421825_2170"/>
<dbReference type="OrthoDB" id="1098190at2"/>
<evidence type="ECO:0000259" key="1">
    <source>
        <dbReference type="Pfam" id="PF13175"/>
    </source>
</evidence>
<keyword evidence="3" id="KW-1185">Reference proteome</keyword>
<dbReference type="Proteomes" id="UP000199203">
    <property type="component" value="Unassembled WGS sequence"/>
</dbReference>
<dbReference type="InterPro" id="IPR027417">
    <property type="entry name" value="P-loop_NTPase"/>
</dbReference>